<keyword evidence="11" id="KW-1185">Reference proteome</keyword>
<dbReference type="PANTHER" id="PTHR19325:SF560">
    <property type="entry name" value="SUSHI, VON WILLEBRAND FACTOR TYPE A, EGF AND PENTRAXIN DOMAIN-CONTAINING PROTEIN 1"/>
    <property type="match status" value="1"/>
</dbReference>
<evidence type="ECO:0000313" key="10">
    <source>
        <dbReference type="EMBL" id="CAL1289861.1"/>
    </source>
</evidence>
<dbReference type="InterPro" id="IPR000436">
    <property type="entry name" value="Sushi_SCR_CCP_dom"/>
</dbReference>
<dbReference type="Pfam" id="PF00084">
    <property type="entry name" value="Sushi"/>
    <property type="match status" value="3"/>
</dbReference>
<feature type="signal peptide" evidence="8">
    <location>
        <begin position="1"/>
        <end position="25"/>
    </location>
</feature>
<keyword evidence="7" id="KW-0812">Transmembrane</keyword>
<dbReference type="PROSITE" id="PS50923">
    <property type="entry name" value="SUSHI"/>
    <property type="match status" value="2"/>
</dbReference>
<comment type="caution">
    <text evidence="5">Lacks conserved residue(s) required for the propagation of feature annotation.</text>
</comment>
<accession>A0AAV2B0P8</accession>
<dbReference type="SMART" id="SM00032">
    <property type="entry name" value="CCP"/>
    <property type="match status" value="4"/>
</dbReference>
<feature type="chain" id="PRO_5043460876" description="Sushi domain-containing protein" evidence="8">
    <location>
        <begin position="26"/>
        <end position="601"/>
    </location>
</feature>
<keyword evidence="7" id="KW-0472">Membrane</keyword>
<feature type="domain" description="Sushi" evidence="9">
    <location>
        <begin position="279"/>
        <end position="346"/>
    </location>
</feature>
<reference evidence="10 11" key="1">
    <citation type="submission" date="2024-04" db="EMBL/GenBank/DDBJ databases">
        <authorList>
            <person name="Rising A."/>
            <person name="Reimegard J."/>
            <person name="Sonavane S."/>
            <person name="Akerstrom W."/>
            <person name="Nylinder S."/>
            <person name="Hedman E."/>
            <person name="Kallberg Y."/>
        </authorList>
    </citation>
    <scope>NUCLEOTIDE SEQUENCE [LARGE SCALE GENOMIC DNA]</scope>
</reference>
<evidence type="ECO:0000256" key="7">
    <source>
        <dbReference type="SAM" id="Phobius"/>
    </source>
</evidence>
<protein>
    <recommendedName>
        <fullName evidence="9">Sushi domain-containing protein</fullName>
    </recommendedName>
</protein>
<dbReference type="PANTHER" id="PTHR19325">
    <property type="entry name" value="COMPLEMENT COMPONENT-RELATED SUSHI DOMAIN-CONTAINING"/>
    <property type="match status" value="1"/>
</dbReference>
<proteinExistence type="predicted"/>
<keyword evidence="7" id="KW-1133">Transmembrane helix</keyword>
<feature type="compositionally biased region" description="Polar residues" evidence="6">
    <location>
        <begin position="587"/>
        <end position="601"/>
    </location>
</feature>
<dbReference type="Gene3D" id="2.10.70.10">
    <property type="entry name" value="Complement Module, domain 1"/>
    <property type="match status" value="2"/>
</dbReference>
<dbReference type="AlphaFoldDB" id="A0AAV2B0P8"/>
<evidence type="ECO:0000259" key="9">
    <source>
        <dbReference type="PROSITE" id="PS50923"/>
    </source>
</evidence>
<evidence type="ECO:0000256" key="4">
    <source>
        <dbReference type="ARBA" id="ARBA00023180"/>
    </source>
</evidence>
<feature type="region of interest" description="Disordered" evidence="6">
    <location>
        <begin position="581"/>
        <end position="601"/>
    </location>
</feature>
<feature type="domain" description="Sushi" evidence="9">
    <location>
        <begin position="26"/>
        <end position="93"/>
    </location>
</feature>
<keyword evidence="2" id="KW-0677">Repeat</keyword>
<evidence type="ECO:0000256" key="1">
    <source>
        <dbReference type="ARBA" id="ARBA00022659"/>
    </source>
</evidence>
<dbReference type="SUPFAM" id="SSF57535">
    <property type="entry name" value="Complement control module/SCR domain"/>
    <property type="match status" value="2"/>
</dbReference>
<name>A0AAV2B0P8_9ARAC</name>
<keyword evidence="3" id="KW-1015">Disulfide bond</keyword>
<keyword evidence="1 5" id="KW-0768">Sushi</keyword>
<organism evidence="10 11">
    <name type="scientific">Larinioides sclopetarius</name>
    <dbReference type="NCBI Taxonomy" id="280406"/>
    <lineage>
        <taxon>Eukaryota</taxon>
        <taxon>Metazoa</taxon>
        <taxon>Ecdysozoa</taxon>
        <taxon>Arthropoda</taxon>
        <taxon>Chelicerata</taxon>
        <taxon>Arachnida</taxon>
        <taxon>Araneae</taxon>
        <taxon>Araneomorphae</taxon>
        <taxon>Entelegynae</taxon>
        <taxon>Araneoidea</taxon>
        <taxon>Araneidae</taxon>
        <taxon>Larinioides</taxon>
    </lineage>
</organism>
<keyword evidence="8" id="KW-0732">Signal</keyword>
<dbReference type="EMBL" id="CAXIEN010000255">
    <property type="protein sequence ID" value="CAL1289861.1"/>
    <property type="molecule type" value="Genomic_DNA"/>
</dbReference>
<dbReference type="InterPro" id="IPR035976">
    <property type="entry name" value="Sushi/SCR/CCP_sf"/>
</dbReference>
<sequence length="601" mass="67952">MGLSFPPFLLLFGGVLLTPRLFCVATYCPPPDFPERGRYVPEKLKYEVGTQIQYFCTNGYPMDFIDNGWVISVKNVACQSSGEWSGQTLFCDIPIKLKNPILSSDTDSKELDGKEHKCFGYQNDTEEILQFPLDDELIPYAFFLCFTKGQGVFNIRFSPTWNFTYDTDIIKNSVCAYFSIDTYHSKTKSITIEVSSKTNSSIAVCDMIVFSKDDNWCDHPPEYSAINGQLEVNHSKAVLHCKEGFREKEGREVYATCKNNTWSYLNLKCVDTQENKKSLACPPPDFPERGRYEPKKEEYEVGQTIKYSCINNELLVSGREINLYGNSKITCELNGKWSKVTPFCDPPTKLNNPIVDSIEGALDSYAIDGNFDTCFHINDTELLMGFSLDYEAYIYFGRFCFKKGRATVKVSIFEIVQYSNELETGTSNITNCIPLLFKQNEKTEFIVVQVSVKSSSIMLCEISVFSMDDKWCKHPPRNSVPNGQLEVGRGRAVLHCKEGFREKDGRDVYATCENNTWSYLSLECVEDTPQKDYNITAIGVGSGFAIVFLILFGLMIFLVRSKKIRGIFAVYKPGNRSNISPPPISGGYNTTDLSQTETTTV</sequence>
<evidence type="ECO:0000256" key="6">
    <source>
        <dbReference type="SAM" id="MobiDB-lite"/>
    </source>
</evidence>
<feature type="transmembrane region" description="Helical" evidence="7">
    <location>
        <begin position="535"/>
        <end position="559"/>
    </location>
</feature>
<gene>
    <name evidence="10" type="ORF">LARSCL_LOCUS16161</name>
</gene>
<evidence type="ECO:0000256" key="3">
    <source>
        <dbReference type="ARBA" id="ARBA00023157"/>
    </source>
</evidence>
<keyword evidence="4" id="KW-0325">Glycoprotein</keyword>
<evidence type="ECO:0000256" key="5">
    <source>
        <dbReference type="PROSITE-ProRule" id="PRU00302"/>
    </source>
</evidence>
<evidence type="ECO:0000256" key="8">
    <source>
        <dbReference type="SAM" id="SignalP"/>
    </source>
</evidence>
<evidence type="ECO:0000256" key="2">
    <source>
        <dbReference type="ARBA" id="ARBA00022737"/>
    </source>
</evidence>
<dbReference type="Proteomes" id="UP001497382">
    <property type="component" value="Unassembled WGS sequence"/>
</dbReference>
<evidence type="ECO:0000313" key="11">
    <source>
        <dbReference type="Proteomes" id="UP001497382"/>
    </source>
</evidence>
<dbReference type="CDD" id="cd00033">
    <property type="entry name" value="CCP"/>
    <property type="match status" value="2"/>
</dbReference>
<dbReference type="InterPro" id="IPR050350">
    <property type="entry name" value="Compl-Cell_Adhes-Reg"/>
</dbReference>
<comment type="caution">
    <text evidence="10">The sequence shown here is derived from an EMBL/GenBank/DDBJ whole genome shotgun (WGS) entry which is preliminary data.</text>
</comment>